<dbReference type="SUPFAM" id="SSF50814">
    <property type="entry name" value="Lipocalins"/>
    <property type="match status" value="1"/>
</dbReference>
<dbReference type="FunFam" id="2.40.128.20:FF:000002">
    <property type="entry name" value="Outer membrane lipoprotein Blc"/>
    <property type="match status" value="1"/>
</dbReference>
<protein>
    <recommendedName>
        <fullName evidence="11 12">Outer membrane lipoprotein Blc</fullName>
    </recommendedName>
</protein>
<dbReference type="InterPro" id="IPR022271">
    <property type="entry name" value="Lipocalin_ApoD"/>
</dbReference>
<dbReference type="InterPro" id="IPR047202">
    <property type="entry name" value="Lipocalin_Blc-like_dom"/>
</dbReference>
<dbReference type="PROSITE" id="PS00213">
    <property type="entry name" value="LIPOCALIN"/>
    <property type="match status" value="1"/>
</dbReference>
<evidence type="ECO:0000256" key="2">
    <source>
        <dbReference type="ARBA" id="ARBA00006889"/>
    </source>
</evidence>
<keyword evidence="15" id="KW-1185">Reference proteome</keyword>
<dbReference type="GO" id="GO:0006950">
    <property type="term" value="P:response to stress"/>
    <property type="evidence" value="ECO:0007669"/>
    <property type="project" value="UniProtKB-ARBA"/>
</dbReference>
<name>A0A1A8TBR5_9GAMM</name>
<dbReference type="InterPro" id="IPR002446">
    <property type="entry name" value="Lipocalin_bac"/>
</dbReference>
<evidence type="ECO:0000256" key="4">
    <source>
        <dbReference type="ARBA" id="ARBA00022729"/>
    </source>
</evidence>
<keyword evidence="5 12" id="KW-0446">Lipid-binding</keyword>
<dbReference type="RefSeq" id="WP_067208776.1">
    <property type="nucleotide sequence ID" value="NZ_FLOC01000008.1"/>
</dbReference>
<sequence length="180" mass="20304">MLRRLRYFLFAVVSLTSLTACSVSAPKGIQPVTQFELTDYLGTWYEIARLDHSFEQGLSNVTAQYSLREDGGVKVINRGYAKEEQAWQEAEGKAYFVQDSATGHLKVSFFGPFYGAYVIFNLDQAYQYSLVSGPDRSYFWLLSRTPSLTPEKQAELIAKAKAAGFATEQLIFVDQTLNHE</sequence>
<evidence type="ECO:0000259" key="13">
    <source>
        <dbReference type="Pfam" id="PF08212"/>
    </source>
</evidence>
<dbReference type="OrthoDB" id="9793905at2"/>
<feature type="signal peptide" evidence="12">
    <location>
        <begin position="1"/>
        <end position="22"/>
    </location>
</feature>
<dbReference type="STRING" id="295068.MAQ5080_01665"/>
<dbReference type="EMBL" id="FLOC01000008">
    <property type="protein sequence ID" value="SBS30425.1"/>
    <property type="molecule type" value="Genomic_DNA"/>
</dbReference>
<dbReference type="PRINTS" id="PR01171">
    <property type="entry name" value="BCTLIPOCALIN"/>
</dbReference>
<comment type="subcellular location">
    <subcellularLocation>
        <location evidence="1">Cell outer membrane</location>
        <topology evidence="1">Lipid-anchor</topology>
    </subcellularLocation>
</comment>
<keyword evidence="9 12" id="KW-0449">Lipoprotein</keyword>
<dbReference type="Proteomes" id="UP000092627">
    <property type="component" value="Unassembled WGS sequence"/>
</dbReference>
<keyword evidence="7" id="KW-0564">Palmitate</keyword>
<keyword evidence="6 12" id="KW-0472">Membrane</keyword>
<evidence type="ECO:0000313" key="15">
    <source>
        <dbReference type="Proteomes" id="UP000092627"/>
    </source>
</evidence>
<comment type="subunit">
    <text evidence="3 12">Homodimer.</text>
</comment>
<evidence type="ECO:0000313" key="14">
    <source>
        <dbReference type="EMBL" id="SBS30425.1"/>
    </source>
</evidence>
<evidence type="ECO:0000256" key="8">
    <source>
        <dbReference type="ARBA" id="ARBA00023237"/>
    </source>
</evidence>
<comment type="function">
    <text evidence="10 12">Involved in the storage or transport of lipids necessary for membrane maintenance under stressful conditions. Displays a binding preference for lysophospholipids.</text>
</comment>
<dbReference type="InterPro" id="IPR000566">
    <property type="entry name" value="Lipocln_cytosolic_FA-bd_dom"/>
</dbReference>
<dbReference type="Pfam" id="PF08212">
    <property type="entry name" value="Lipocalin_2"/>
    <property type="match status" value="1"/>
</dbReference>
<accession>A0A1A8TBR5</accession>
<evidence type="ECO:0000256" key="11">
    <source>
        <dbReference type="ARBA" id="ARBA00071217"/>
    </source>
</evidence>
<evidence type="ECO:0000256" key="5">
    <source>
        <dbReference type="ARBA" id="ARBA00023121"/>
    </source>
</evidence>
<evidence type="ECO:0000256" key="12">
    <source>
        <dbReference type="PIRNR" id="PIRNR036893"/>
    </source>
</evidence>
<organism evidence="14 15">
    <name type="scientific">Marinomonas aquimarina</name>
    <dbReference type="NCBI Taxonomy" id="295068"/>
    <lineage>
        <taxon>Bacteria</taxon>
        <taxon>Pseudomonadati</taxon>
        <taxon>Pseudomonadota</taxon>
        <taxon>Gammaproteobacteria</taxon>
        <taxon>Oceanospirillales</taxon>
        <taxon>Oceanospirillaceae</taxon>
        <taxon>Marinomonas</taxon>
    </lineage>
</organism>
<evidence type="ECO:0000256" key="9">
    <source>
        <dbReference type="ARBA" id="ARBA00023288"/>
    </source>
</evidence>
<dbReference type="GO" id="GO:0008289">
    <property type="term" value="F:lipid binding"/>
    <property type="evidence" value="ECO:0007669"/>
    <property type="project" value="UniProtKB-UniRule"/>
</dbReference>
<gene>
    <name evidence="14" type="primary">blc</name>
    <name evidence="14" type="ORF">MAQ5080_01665</name>
</gene>
<evidence type="ECO:0000256" key="7">
    <source>
        <dbReference type="ARBA" id="ARBA00023139"/>
    </source>
</evidence>
<dbReference type="PANTHER" id="PTHR10612:SF34">
    <property type="entry name" value="APOLIPOPROTEIN D"/>
    <property type="match status" value="1"/>
</dbReference>
<dbReference type="AlphaFoldDB" id="A0A1A8TBR5"/>
<proteinExistence type="inferred from homology"/>
<evidence type="ECO:0000256" key="6">
    <source>
        <dbReference type="ARBA" id="ARBA00023136"/>
    </source>
</evidence>
<evidence type="ECO:0000256" key="3">
    <source>
        <dbReference type="ARBA" id="ARBA00011738"/>
    </source>
</evidence>
<feature type="chain" id="PRO_5013436398" description="Outer membrane lipoprotein Blc" evidence="12">
    <location>
        <begin position="23"/>
        <end position="180"/>
    </location>
</feature>
<dbReference type="CDD" id="cd19438">
    <property type="entry name" value="lipocalin_Blc-like"/>
    <property type="match status" value="1"/>
</dbReference>
<dbReference type="PROSITE" id="PS51257">
    <property type="entry name" value="PROKAR_LIPOPROTEIN"/>
    <property type="match status" value="1"/>
</dbReference>
<evidence type="ECO:0000256" key="1">
    <source>
        <dbReference type="ARBA" id="ARBA00004459"/>
    </source>
</evidence>
<dbReference type="GO" id="GO:0009279">
    <property type="term" value="C:cell outer membrane"/>
    <property type="evidence" value="ECO:0007669"/>
    <property type="project" value="UniProtKB-SubCell"/>
</dbReference>
<keyword evidence="8 12" id="KW-0998">Cell outer membrane</keyword>
<reference evidence="14 15" key="1">
    <citation type="submission" date="2016-06" db="EMBL/GenBank/DDBJ databases">
        <authorList>
            <person name="Kjaerup R.B."/>
            <person name="Dalgaard T.S."/>
            <person name="Juul-Madsen H.R."/>
        </authorList>
    </citation>
    <scope>NUCLEOTIDE SEQUENCE [LARGE SCALE GENOMIC DNA]</scope>
    <source>
        <strain evidence="14 15">CECT 5080</strain>
    </source>
</reference>
<dbReference type="InterPro" id="IPR022272">
    <property type="entry name" value="Lipocalin_CS"/>
</dbReference>
<dbReference type="InterPro" id="IPR012674">
    <property type="entry name" value="Calycin"/>
</dbReference>
<dbReference type="Gene3D" id="2.40.128.20">
    <property type="match status" value="1"/>
</dbReference>
<dbReference type="PIRSF" id="PIRSF036893">
    <property type="entry name" value="Lipocalin_ApoD"/>
    <property type="match status" value="1"/>
</dbReference>
<dbReference type="PANTHER" id="PTHR10612">
    <property type="entry name" value="APOLIPOPROTEIN D"/>
    <property type="match status" value="1"/>
</dbReference>
<feature type="domain" description="Lipocalin/cytosolic fatty-acid binding" evidence="13">
    <location>
        <begin position="36"/>
        <end position="175"/>
    </location>
</feature>
<keyword evidence="4 12" id="KW-0732">Signal</keyword>
<comment type="similarity">
    <text evidence="2 12">Belongs to the calycin superfamily. Lipocalin family.</text>
</comment>
<evidence type="ECO:0000256" key="10">
    <source>
        <dbReference type="ARBA" id="ARBA00057024"/>
    </source>
</evidence>